<evidence type="ECO:0000256" key="1">
    <source>
        <dbReference type="SAM" id="Coils"/>
    </source>
</evidence>
<dbReference type="AlphaFoldDB" id="A0A5B9D9X5"/>
<keyword evidence="3" id="KW-1185">Reference proteome</keyword>
<reference evidence="2 3" key="2">
    <citation type="journal article" date="2024" name="Int. J. Syst. Evol. Microbiol.">
        <title>Promethearchaeum syntrophicum gen. nov., sp. nov., an anaerobic, obligately syntrophic archaeon, the first isolate of the lineage 'Asgard' archaea, and proposal of the new archaeal phylum Promethearchaeota phyl. nov. and kingdom Promethearchaeati regn. nov.</title>
        <authorList>
            <person name="Imachi H."/>
            <person name="Nobu M.K."/>
            <person name="Kato S."/>
            <person name="Takaki Y."/>
            <person name="Miyazaki M."/>
            <person name="Miyata M."/>
            <person name="Ogawara M."/>
            <person name="Saito Y."/>
            <person name="Sakai S."/>
            <person name="Tahara Y.O."/>
            <person name="Takano Y."/>
            <person name="Tasumi E."/>
            <person name="Uematsu K."/>
            <person name="Yoshimura T."/>
            <person name="Itoh T."/>
            <person name="Ohkuma M."/>
            <person name="Takai K."/>
        </authorList>
    </citation>
    <scope>NUCLEOTIDE SEQUENCE [LARGE SCALE GENOMIC DNA]</scope>
    <source>
        <strain evidence="2 3">MK-D1</strain>
    </source>
</reference>
<dbReference type="RefSeq" id="WP_147662720.1">
    <property type="nucleotide sequence ID" value="NZ_CP042905.2"/>
</dbReference>
<sequence>MSQLVRKRYFCRICQKSHTIKFPRHFAENQKRYPFVFFSIHKYSGDSDEFIEKNGADIITTFYVDKNLTIRDVDVAWEDSSSNIMSENDTENLVMFLTETINEMQEQYDSLLEKYTKLLESSDKKDKNYEEKL</sequence>
<proteinExistence type="predicted"/>
<keyword evidence="1" id="KW-0175">Coiled coil</keyword>
<evidence type="ECO:0000313" key="3">
    <source>
        <dbReference type="Proteomes" id="UP000321408"/>
    </source>
</evidence>
<feature type="coiled-coil region" evidence="1">
    <location>
        <begin position="87"/>
        <end position="132"/>
    </location>
</feature>
<organism evidence="2 3">
    <name type="scientific">Promethearchaeum syntrophicum</name>
    <dbReference type="NCBI Taxonomy" id="2594042"/>
    <lineage>
        <taxon>Archaea</taxon>
        <taxon>Promethearchaeati</taxon>
        <taxon>Promethearchaeota</taxon>
        <taxon>Promethearchaeia</taxon>
        <taxon>Promethearchaeales</taxon>
        <taxon>Promethearchaeaceae</taxon>
        <taxon>Promethearchaeum</taxon>
    </lineage>
</organism>
<name>A0A5B9D9X5_9ARCH</name>
<reference evidence="2 3" key="1">
    <citation type="journal article" date="2020" name="Nature">
        <title>Isolation of an archaeon at the prokaryote-eukaryote interface.</title>
        <authorList>
            <person name="Imachi H."/>
            <person name="Nobu M.K."/>
            <person name="Nakahara N."/>
            <person name="Morono Y."/>
            <person name="Ogawara M."/>
            <person name="Takaki Y."/>
            <person name="Takano Y."/>
            <person name="Uematsu K."/>
            <person name="Ikuta T."/>
            <person name="Ito M."/>
            <person name="Matsui Y."/>
            <person name="Miyazaki M."/>
            <person name="Murata K."/>
            <person name="Saito Y."/>
            <person name="Sakai S."/>
            <person name="Song C."/>
            <person name="Tasumi E."/>
            <person name="Yamanaka Y."/>
            <person name="Yamaguchi T."/>
            <person name="Kamagata Y."/>
            <person name="Tamaki H."/>
            <person name="Takai K."/>
        </authorList>
    </citation>
    <scope>NUCLEOTIDE SEQUENCE [LARGE SCALE GENOMIC DNA]</scope>
    <source>
        <strain evidence="2 3">MK-D1</strain>
    </source>
</reference>
<dbReference type="EMBL" id="CP042905">
    <property type="protein sequence ID" value="QEE15821.1"/>
    <property type="molecule type" value="Genomic_DNA"/>
</dbReference>
<dbReference type="KEGG" id="psyt:DSAG12_01648"/>
<protein>
    <submittedName>
        <fullName evidence="2">Uncharacterized protein</fullName>
    </submittedName>
</protein>
<gene>
    <name evidence="2" type="ORF">DSAG12_01648</name>
</gene>
<dbReference type="GeneID" id="41329641"/>
<dbReference type="Proteomes" id="UP000321408">
    <property type="component" value="Chromosome"/>
</dbReference>
<evidence type="ECO:0000313" key="2">
    <source>
        <dbReference type="EMBL" id="QEE15821.1"/>
    </source>
</evidence>
<accession>A0A5B9D9X5</accession>